<dbReference type="Pfam" id="PF04122">
    <property type="entry name" value="CW_binding_2"/>
    <property type="match status" value="3"/>
</dbReference>
<keyword evidence="9" id="KW-1185">Reference proteome</keyword>
<proteinExistence type="predicted"/>
<dbReference type="GO" id="GO:0042803">
    <property type="term" value="F:protein homodimerization activity"/>
    <property type="evidence" value="ECO:0007669"/>
    <property type="project" value="TreeGrafter"/>
</dbReference>
<keyword evidence="2" id="KW-0677">Repeat</keyword>
<dbReference type="OrthoDB" id="3881096at2"/>
<gene>
    <name evidence="8" type="ORF">DVS28_a0825</name>
</gene>
<reference evidence="8 9" key="1">
    <citation type="submission" date="2018-09" db="EMBL/GenBank/DDBJ databases">
        <title>Complete genome sequence of Euzebya sp. DY32-46 isolated from seawater of Pacific Ocean.</title>
        <authorList>
            <person name="Xu L."/>
            <person name="Wu Y.-H."/>
            <person name="Xu X.-W."/>
        </authorList>
    </citation>
    <scope>NUCLEOTIDE SEQUENCE [LARGE SCALE GENOMIC DNA]</scope>
    <source>
        <strain evidence="8 9">DY32-46</strain>
    </source>
</reference>
<dbReference type="Gene3D" id="2.60.40.1120">
    <property type="entry name" value="Carboxypeptidase-like, regulatory domain"/>
    <property type="match status" value="1"/>
</dbReference>
<dbReference type="InterPro" id="IPR022385">
    <property type="entry name" value="Rhs_assc_core"/>
</dbReference>
<evidence type="ECO:0000256" key="2">
    <source>
        <dbReference type="ARBA" id="ARBA00022737"/>
    </source>
</evidence>
<keyword evidence="8" id="KW-0418">Kinase</keyword>
<protein>
    <submittedName>
        <fullName evidence="8">Serine/threonine protein kinase</fullName>
    </submittedName>
</protein>
<dbReference type="InterPro" id="IPR011042">
    <property type="entry name" value="6-blade_b-propeller_TolB-like"/>
</dbReference>
<keyword evidence="8" id="KW-0723">Serine/threonine-protein kinase</keyword>
<dbReference type="PROSITE" id="PS51125">
    <property type="entry name" value="NHL"/>
    <property type="match status" value="1"/>
</dbReference>
<evidence type="ECO:0000256" key="3">
    <source>
        <dbReference type="ARBA" id="ARBA00023157"/>
    </source>
</evidence>
<feature type="domain" description="Teneurin-like YD-shell" evidence="7">
    <location>
        <begin position="1365"/>
        <end position="2256"/>
    </location>
</feature>
<dbReference type="SUPFAM" id="SSF63829">
    <property type="entry name" value="Calcium-dependent phosphotriesterase"/>
    <property type="match status" value="1"/>
</dbReference>
<feature type="region of interest" description="Disordered" evidence="5">
    <location>
        <begin position="345"/>
        <end position="437"/>
    </location>
</feature>
<dbReference type="GO" id="GO:0004674">
    <property type="term" value="F:protein serine/threonine kinase activity"/>
    <property type="evidence" value="ECO:0007669"/>
    <property type="project" value="UniProtKB-KW"/>
</dbReference>
<dbReference type="GO" id="GO:0046982">
    <property type="term" value="F:protein heterodimerization activity"/>
    <property type="evidence" value="ECO:0007669"/>
    <property type="project" value="TreeGrafter"/>
</dbReference>
<dbReference type="PANTHER" id="PTHR11219">
    <property type="entry name" value="TENEURIN AND N-ACETYLGLUCOSAMINE-1-PHOSPHODIESTER ALPHA-N-ACETYLGLUCOSAMINIDASE"/>
    <property type="match status" value="1"/>
</dbReference>
<feature type="compositionally biased region" description="Acidic residues" evidence="5">
    <location>
        <begin position="394"/>
        <end position="422"/>
    </location>
</feature>
<dbReference type="Gene3D" id="2.180.10.10">
    <property type="entry name" value="RHS repeat-associated core"/>
    <property type="match status" value="2"/>
</dbReference>
<dbReference type="EMBL" id="CP031165">
    <property type="protein sequence ID" value="AXV05526.1"/>
    <property type="molecule type" value="Genomic_DNA"/>
</dbReference>
<dbReference type="InterPro" id="IPR056823">
    <property type="entry name" value="TEN-like_YD-shell"/>
</dbReference>
<keyword evidence="1" id="KW-0245">EGF-like domain</keyword>
<dbReference type="Gene3D" id="2.120.10.30">
    <property type="entry name" value="TolB, C-terminal domain"/>
    <property type="match status" value="2"/>
</dbReference>
<evidence type="ECO:0000256" key="5">
    <source>
        <dbReference type="SAM" id="MobiDB-lite"/>
    </source>
</evidence>
<name>A0A346XTH9_9ACTN</name>
<dbReference type="Pfam" id="PF25020">
    <property type="entry name" value="TTR_TEN1-4"/>
    <property type="match status" value="1"/>
</dbReference>
<evidence type="ECO:0000259" key="6">
    <source>
        <dbReference type="Pfam" id="PF25020"/>
    </source>
</evidence>
<feature type="compositionally biased region" description="Low complexity" evidence="5">
    <location>
        <begin position="382"/>
        <end position="393"/>
    </location>
</feature>
<dbReference type="NCBIfam" id="TIGR01643">
    <property type="entry name" value="YD_repeat_2x"/>
    <property type="match status" value="4"/>
</dbReference>
<dbReference type="InterPro" id="IPR056820">
    <property type="entry name" value="TEN_TTR-like"/>
</dbReference>
<feature type="compositionally biased region" description="Polar residues" evidence="5">
    <location>
        <begin position="1556"/>
        <end position="1574"/>
    </location>
</feature>
<feature type="repeat" description="NHL" evidence="4">
    <location>
        <begin position="1113"/>
        <end position="1149"/>
    </location>
</feature>
<dbReference type="InterPro" id="IPR051216">
    <property type="entry name" value="Teneurin"/>
</dbReference>
<accession>A0A346XTH9</accession>
<dbReference type="RefSeq" id="WP_114590322.1">
    <property type="nucleotide sequence ID" value="NZ_CP031165.1"/>
</dbReference>
<dbReference type="SUPFAM" id="SSF49464">
    <property type="entry name" value="Carboxypeptidase regulatory domain-like"/>
    <property type="match status" value="1"/>
</dbReference>
<evidence type="ECO:0000256" key="1">
    <source>
        <dbReference type="ARBA" id="ARBA00022536"/>
    </source>
</evidence>
<feature type="region of interest" description="Disordered" evidence="5">
    <location>
        <begin position="1556"/>
        <end position="1577"/>
    </location>
</feature>
<dbReference type="InterPro" id="IPR008969">
    <property type="entry name" value="CarboxyPept-like_regulatory"/>
</dbReference>
<dbReference type="GO" id="GO:0007157">
    <property type="term" value="P:heterophilic cell-cell adhesion via plasma membrane cell adhesion molecules"/>
    <property type="evidence" value="ECO:0007669"/>
    <property type="project" value="TreeGrafter"/>
</dbReference>
<dbReference type="PANTHER" id="PTHR11219:SF69">
    <property type="entry name" value="TENEURIN-A"/>
    <property type="match status" value="1"/>
</dbReference>
<evidence type="ECO:0000313" key="8">
    <source>
        <dbReference type="EMBL" id="AXV05526.1"/>
    </source>
</evidence>
<dbReference type="NCBIfam" id="TIGR03696">
    <property type="entry name" value="Rhs_assc_core"/>
    <property type="match status" value="1"/>
</dbReference>
<evidence type="ECO:0000259" key="7">
    <source>
        <dbReference type="Pfam" id="PF25023"/>
    </source>
</evidence>
<organism evidence="8 9">
    <name type="scientific">Euzebya pacifica</name>
    <dbReference type="NCBI Taxonomy" id="1608957"/>
    <lineage>
        <taxon>Bacteria</taxon>
        <taxon>Bacillati</taxon>
        <taxon>Actinomycetota</taxon>
        <taxon>Nitriliruptoria</taxon>
        <taxon>Euzebyales</taxon>
    </lineage>
</organism>
<dbReference type="InterPro" id="IPR007253">
    <property type="entry name" value="Cell_wall-bd_2"/>
</dbReference>
<keyword evidence="8" id="KW-0808">Transferase</keyword>
<dbReference type="InterPro" id="IPR001258">
    <property type="entry name" value="NHL_repeat"/>
</dbReference>
<dbReference type="Pfam" id="PF25023">
    <property type="entry name" value="TEN_YD-shell"/>
    <property type="match status" value="1"/>
</dbReference>
<feature type="compositionally biased region" description="Low complexity" evidence="5">
    <location>
        <begin position="361"/>
        <end position="372"/>
    </location>
</feature>
<dbReference type="GO" id="GO:0050839">
    <property type="term" value="F:cell adhesion molecule binding"/>
    <property type="evidence" value="ECO:0007669"/>
    <property type="project" value="TreeGrafter"/>
</dbReference>
<dbReference type="Proteomes" id="UP000264006">
    <property type="component" value="Chromosome"/>
</dbReference>
<evidence type="ECO:0000313" key="9">
    <source>
        <dbReference type="Proteomes" id="UP000264006"/>
    </source>
</evidence>
<evidence type="ECO:0000256" key="4">
    <source>
        <dbReference type="PROSITE-ProRule" id="PRU00504"/>
    </source>
</evidence>
<dbReference type="KEGG" id="euz:DVS28_a0825"/>
<dbReference type="Gene3D" id="3.40.50.12090">
    <property type="match status" value="1"/>
</dbReference>
<feature type="domain" description="Teneurin TTR-like" evidence="6">
    <location>
        <begin position="467"/>
        <end position="551"/>
    </location>
</feature>
<dbReference type="InterPro" id="IPR006530">
    <property type="entry name" value="YD"/>
</dbReference>
<keyword evidence="3" id="KW-1015">Disulfide bond</keyword>
<sequence length="2385" mass="248857">MHNRPFAVLGVVLLLVVGLLGTPVLGQPDEPVTLQRVAAGDRIGTAVAVSQRFFPTADHVVLARADGFADALAGSPLAGLLGAPVLLTAPNALPTVVAEEITRLGATAATILGGEAAVGEAVADQLSDAGLVVERLSGADRFATAAAVAEAGGAATGGRVIVAPGTHSDPDRAWPDALSAANLALDGTPVLLTAPDLLPQATRDAITALAPSEIVIVGGELAVGPVVEAELASTGATVTRVAGDSRYTTALAAADEALDTSGTRQSTDVPRTVVFTTAEAYPDALASGALLPYLPAVLVLVPTETLDESVRQWLQERAGEFDEAWVIGGTAAVSETTFDAIQTALATDVQPDPTTEPTPTPTDGGDPIVPVSPGGPLPVPTPTDSGSPTPTETETPDPDPTETETPDPDPTETETPDPDPTETETPLPVIDAPANPANGRTIFADTIEFLYAGPDPVQTGLDTGAIDDDHVGVVAGRVLDRDGGPLPGVTVTVADRPELGQTLTRADGQFDLVVPGGGTLVVTFDKDGLIGVERSAQVPWQDWVVLEDVVMIAFDTAVTTIDPDAGGAHTATPQVDDDGTRTTHLVFPPGLVATMTLSDGSTQVLDGFDVRATEFTVGPYGPQAMPAELPATSAYTYAAEFSLDEAVAAGAVGVTFDRPVATHVDNYLGFPVGFPVPAGYYDDQLHAWIGIDSGVIIEVLTTDGGTATIDVDGDGNADDPVANGFTDTELAALAATYAPGDTVMRVLVDHFSRYDLNYADKPLVEFGDDPAEDEEPDDPCEQLNGSTIRCEARTIGETVALNGLGGDIGGLAISYVSDRQDGFLDGRSIEYEVTSDDVDPAIIEVQLEWTVAGQTVLQQFPNPAPNTVATFTWDGLDRYGREVIGEVPVSLRTAYIINIDYTNAVFPLPPLLDVEQNTGQFNVIDLPDQRVGVNERRTWQGTLTNGTADQLAGWSLPDHHYYSPVGSRLYYGDGSTRAIDGTEFPTATLLTGGDDSTSEGIPASQVDVEANDVVVAPSGAIHVAEGYRNRVRTIDTDYIVTTIAGTGTAGYTGDGGPATAAQLDNPGGMAVHPDGSLWIADTGNHVIRRVATDGTIATVAGTGTSGYSGDDGPATAAQLDSPTDLAVTSDGAVFVADTDNDRIRRIAADGTIVTYAGGGTRSIRDFTCEGGFVDDNDNGEQDTGEAYCYRGDIELVAPNSVDVSDDGATVAIGQPAAAYGQPGGYVEITSDGLARQYAASQYTEVEADHDVALGPGGRRYVANFVALDAFDDNDYFGVAGSFETQGFEGRSGPSGALAQIHAVDIAPDGTPIVVPGPPFFGDTPDNHVNEVFVLGGGLQSLTTLPGSEGPLIGDEVNGEPVAWAVPDDTGDRIFGFAEDGRHLTTVDPRTGVVLTTFGYDADGWLTSRTDAHGNTVTIQRDTDGVPTGIVDAYGRLTTLAVTDGMITGITDPASRTRTFGYDDGLLVEQVDAAGGTSTYTYDTLGRLTGAVAADGQVTTLTETTVREDDESGHEVTMTVGVDGGGDATTYRTVTRGSRIVHTITDPTGAVTEVETSADGSTVETSVPSGLSRSVSYGPHPQLGGLVLVETERRTSNSASGGFTFSSSETEWEATLADPLDPLSLETMTTRVTNPDGTTTTRTFDATTMTETLTHDDGRVETRTFDVLGRVTSHIEAAGATPTTYAHDARGRLVRVARGAHEEVHTYDDSGRLRTTTNGEGETVSWIFDDADRLVSWTSPEGRTTTYSWDDRDQRNGWGLPGTDAHELTLTPFGLLDSHTAPTAAVATDRRYDDRRQPTGVDYPDGSSSTITVVDGHHRGRTVDGATTAFTYHPGQAPGSGEAGLEADWATASWTPDVDAAGLPVTLSRFFTTDALSILTTQVDAVAHTYDYDSTDGIVTSRQLDGEDALTFDVSAEGAVRQVGPWTWQSTTPNDPTNAITDGTSSVTLDVDGLSQVLGFGMTHDTAGDVVDIAFTRDNAGRITEQSITIDSTTTVERFSRDLDGQLVAVTDGADNPIESWTWDDHGNRTSTTAGGLTATATYDDRDRLLERDGITYTSDANGFVTAIGDVELDYLPTGELVEVSDAGGPIAEYGYDAMGRMTARVDAAGTRTIHLYGDPYDPLLVTGTITTPDGGAPVVTEYVHQQATRFLAAVRHDGDWYTVVTDAVGSPRAVVDAAGTVVLTRDYSPFGELRSSTGSFPLAVGFGGGLEDPDTGLVRMGLRDYDPAAGRWLSPDPLLIDSGEPNLYRYARNDPVTLHDPTGGGAVGGGFCLGGACLETEIACDSGGCSLCIGGGLGTPGGSVSIDPGQGQRGNEGYYQFGCSLGPFELGVECRVVQCGPNNPDMYKSKCEFKGPLINPWDSGVLDALDLDVGCSATTGVCFPL</sequence>